<keyword evidence="2" id="KW-0547">Nucleotide-binding</keyword>
<evidence type="ECO:0000313" key="6">
    <source>
        <dbReference type="RefSeq" id="XP_053532809.1"/>
    </source>
</evidence>
<reference evidence="5" key="1">
    <citation type="journal article" date="2016" name="Nat. Commun.">
        <title>The channel catfish genome sequence provides insights into the evolution of scale formation in teleosts.</title>
        <authorList>
            <person name="Liu Z."/>
            <person name="Liu S."/>
            <person name="Yao J."/>
            <person name="Bao L."/>
            <person name="Zhang J."/>
            <person name="Li Y."/>
            <person name="Jiang C."/>
            <person name="Sun L."/>
            <person name="Wang R."/>
            <person name="Zhang Y."/>
            <person name="Zhou T."/>
            <person name="Zeng Q."/>
            <person name="Fu Q."/>
            <person name="Gao S."/>
            <person name="Li N."/>
            <person name="Koren S."/>
            <person name="Jiang Y."/>
            <person name="Zimin A."/>
            <person name="Xu P."/>
            <person name="Phillippy A.M."/>
            <person name="Geng X."/>
            <person name="Song L."/>
            <person name="Sun F."/>
            <person name="Li C."/>
            <person name="Wang X."/>
            <person name="Chen A."/>
            <person name="Jin Y."/>
            <person name="Yuan Z."/>
            <person name="Yang Y."/>
            <person name="Tan S."/>
            <person name="Peatman E."/>
            <person name="Lu J."/>
            <person name="Qin Z."/>
            <person name="Dunham R."/>
            <person name="Li Z."/>
            <person name="Sonstegard T."/>
            <person name="Feng J."/>
            <person name="Danzmann R.G."/>
            <person name="Schroeder S."/>
            <person name="Scheffler B."/>
            <person name="Duke M.V."/>
            <person name="Ballard L."/>
            <person name="Kucuktas H."/>
            <person name="Kaltenboeck L."/>
            <person name="Liu H."/>
            <person name="Armbruster J."/>
            <person name="Xie Y."/>
            <person name="Kirby M.L."/>
            <person name="Tian Y."/>
            <person name="Flanagan M.E."/>
            <person name="Mu W."/>
            <person name="Waldbieser G.C."/>
        </authorList>
    </citation>
    <scope>NUCLEOTIDE SEQUENCE [LARGE SCALE GENOMIC DNA]</scope>
    <source>
        <strain evidence="5">SDA103</strain>
    </source>
</reference>
<dbReference type="PANTHER" id="PTHR10903">
    <property type="entry name" value="GTPASE, IMAP FAMILY MEMBER-RELATED"/>
    <property type="match status" value="1"/>
</dbReference>
<evidence type="ECO:0000256" key="1">
    <source>
        <dbReference type="ARBA" id="ARBA00008535"/>
    </source>
</evidence>
<evidence type="ECO:0000313" key="5">
    <source>
        <dbReference type="Proteomes" id="UP000221080"/>
    </source>
</evidence>
<dbReference type="InterPro" id="IPR027417">
    <property type="entry name" value="P-loop_NTPase"/>
</dbReference>
<gene>
    <name evidence="6" type="primary">LOC128629320</name>
</gene>
<dbReference type="OrthoDB" id="5985928at2759"/>
<feature type="domain" description="AIG1-type G" evidence="4">
    <location>
        <begin position="1"/>
        <end position="106"/>
    </location>
</feature>
<proteinExistence type="inferred from homology"/>
<dbReference type="AlphaFoldDB" id="A0A9F7QYL2"/>
<dbReference type="RefSeq" id="XP_053532809.1">
    <property type="nucleotide sequence ID" value="XM_053676834.1"/>
</dbReference>
<protein>
    <submittedName>
        <fullName evidence="6">GTPase IMAP family member 9-like</fullName>
    </submittedName>
</protein>
<keyword evidence="5" id="KW-1185">Reference proteome</keyword>
<dbReference type="PROSITE" id="PS51720">
    <property type="entry name" value="G_AIG1"/>
    <property type="match status" value="1"/>
</dbReference>
<name>A0A9F7QYL2_ICTPU</name>
<reference evidence="6" key="2">
    <citation type="submission" date="2025-08" db="UniProtKB">
        <authorList>
            <consortium name="RefSeq"/>
        </authorList>
    </citation>
    <scope>IDENTIFICATION</scope>
    <source>
        <tissue evidence="6">Blood</tissue>
    </source>
</reference>
<dbReference type="GO" id="GO:0005525">
    <property type="term" value="F:GTP binding"/>
    <property type="evidence" value="ECO:0007669"/>
    <property type="project" value="UniProtKB-KW"/>
</dbReference>
<dbReference type="InterPro" id="IPR045058">
    <property type="entry name" value="GIMA/IAN/Toc"/>
</dbReference>
<sequence length="106" mass="11725">MATTALHGCNLVVVDTPGWCDTYLSKVEIVQETIQCIDMSCPGPHVVLLVVLIGCVTEEDSKAVQMIQELFGEGATRYMMTMFTKGDDLEDKGIDTWPMPRPNSRT</sequence>
<evidence type="ECO:0000259" key="4">
    <source>
        <dbReference type="PROSITE" id="PS51720"/>
    </source>
</evidence>
<dbReference type="GeneID" id="128629320"/>
<keyword evidence="3" id="KW-0342">GTP-binding</keyword>
<dbReference type="PANTHER" id="PTHR10903:SF170">
    <property type="entry name" value="GTPASE IMAP FAMILY MEMBER 7"/>
    <property type="match status" value="1"/>
</dbReference>
<dbReference type="InterPro" id="IPR006703">
    <property type="entry name" value="G_AIG1"/>
</dbReference>
<dbReference type="Proteomes" id="UP000221080">
    <property type="component" value="Chromosome 2"/>
</dbReference>
<dbReference type="KEGG" id="ipu:128629320"/>
<organism evidence="5 6">
    <name type="scientific">Ictalurus punctatus</name>
    <name type="common">Channel catfish</name>
    <name type="synonym">Silurus punctatus</name>
    <dbReference type="NCBI Taxonomy" id="7998"/>
    <lineage>
        <taxon>Eukaryota</taxon>
        <taxon>Metazoa</taxon>
        <taxon>Chordata</taxon>
        <taxon>Craniata</taxon>
        <taxon>Vertebrata</taxon>
        <taxon>Euteleostomi</taxon>
        <taxon>Actinopterygii</taxon>
        <taxon>Neopterygii</taxon>
        <taxon>Teleostei</taxon>
        <taxon>Ostariophysi</taxon>
        <taxon>Siluriformes</taxon>
        <taxon>Ictaluridae</taxon>
        <taxon>Ictalurus</taxon>
    </lineage>
</organism>
<evidence type="ECO:0000256" key="2">
    <source>
        <dbReference type="ARBA" id="ARBA00022741"/>
    </source>
</evidence>
<dbReference type="SUPFAM" id="SSF52540">
    <property type="entry name" value="P-loop containing nucleoside triphosphate hydrolases"/>
    <property type="match status" value="1"/>
</dbReference>
<dbReference type="Pfam" id="PF04548">
    <property type="entry name" value="AIG1"/>
    <property type="match status" value="1"/>
</dbReference>
<accession>A0A9F7QYL2</accession>
<evidence type="ECO:0000256" key="3">
    <source>
        <dbReference type="ARBA" id="ARBA00023134"/>
    </source>
</evidence>
<comment type="similarity">
    <text evidence="1">Belongs to the TRAFAC class TrmE-Era-EngA-EngB-Septin-like GTPase superfamily. AIG1/Toc34/Toc159-like paraseptin GTPase family. IAN subfamily.</text>
</comment>
<dbReference type="Gene3D" id="3.40.50.300">
    <property type="entry name" value="P-loop containing nucleotide triphosphate hydrolases"/>
    <property type="match status" value="1"/>
</dbReference>